<evidence type="ECO:0000259" key="1">
    <source>
        <dbReference type="Pfam" id="PF01348"/>
    </source>
</evidence>
<dbReference type="Pfam" id="PF01348">
    <property type="entry name" value="Intron_maturas2"/>
    <property type="match status" value="1"/>
</dbReference>
<dbReference type="EMBL" id="JAJJMA010330191">
    <property type="protein sequence ID" value="MCL7050651.1"/>
    <property type="molecule type" value="Genomic_DNA"/>
</dbReference>
<dbReference type="Proteomes" id="UP001177140">
    <property type="component" value="Unassembled WGS sequence"/>
</dbReference>
<dbReference type="InterPro" id="IPR024937">
    <property type="entry name" value="Domain_X"/>
</dbReference>
<comment type="caution">
    <text evidence="2">The sequence shown here is derived from an EMBL/GenBank/DDBJ whole genome shotgun (WGS) entry which is preliminary data.</text>
</comment>
<proteinExistence type="predicted"/>
<dbReference type="AlphaFoldDB" id="A0AA41W066"/>
<evidence type="ECO:0000313" key="2">
    <source>
        <dbReference type="EMBL" id="MCL7050651.1"/>
    </source>
</evidence>
<dbReference type="GO" id="GO:0090615">
    <property type="term" value="P:mitochondrial mRNA processing"/>
    <property type="evidence" value="ECO:0007669"/>
    <property type="project" value="TreeGrafter"/>
</dbReference>
<organism evidence="2 3">
    <name type="scientific">Papaver nudicaule</name>
    <name type="common">Iceland poppy</name>
    <dbReference type="NCBI Taxonomy" id="74823"/>
    <lineage>
        <taxon>Eukaryota</taxon>
        <taxon>Viridiplantae</taxon>
        <taxon>Streptophyta</taxon>
        <taxon>Embryophyta</taxon>
        <taxon>Tracheophyta</taxon>
        <taxon>Spermatophyta</taxon>
        <taxon>Magnoliopsida</taxon>
        <taxon>Ranunculales</taxon>
        <taxon>Papaveraceae</taxon>
        <taxon>Papaveroideae</taxon>
        <taxon>Papaver</taxon>
    </lineage>
</organism>
<feature type="domain" description="Domain X" evidence="1">
    <location>
        <begin position="529"/>
        <end position="623"/>
    </location>
</feature>
<gene>
    <name evidence="2" type="ORF">MKW94_001469</name>
</gene>
<dbReference type="GO" id="GO:0006315">
    <property type="term" value="P:homing of group II introns"/>
    <property type="evidence" value="ECO:0007669"/>
    <property type="project" value="TreeGrafter"/>
</dbReference>
<protein>
    <recommendedName>
        <fullName evidence="1">Domain X domain-containing protein</fullName>
    </recommendedName>
</protein>
<dbReference type="GO" id="GO:0005739">
    <property type="term" value="C:mitochondrion"/>
    <property type="evidence" value="ECO:0007669"/>
    <property type="project" value="TreeGrafter"/>
</dbReference>
<accession>A0AA41W066</accession>
<dbReference type="GO" id="GO:0003964">
    <property type="term" value="F:RNA-directed DNA polymerase activity"/>
    <property type="evidence" value="ECO:0007669"/>
    <property type="project" value="TreeGrafter"/>
</dbReference>
<reference evidence="2" key="1">
    <citation type="submission" date="2022-03" db="EMBL/GenBank/DDBJ databases">
        <title>A functionally conserved STORR gene fusion in Papaver species that diverged 16.8 million years ago.</title>
        <authorList>
            <person name="Catania T."/>
        </authorList>
    </citation>
    <scope>NUCLEOTIDE SEQUENCE</scope>
    <source>
        <strain evidence="2">S-191538</strain>
    </source>
</reference>
<dbReference type="InterPro" id="IPR043502">
    <property type="entry name" value="DNA/RNA_pol_sf"/>
</dbReference>
<dbReference type="PANTHER" id="PTHR33642">
    <property type="entry name" value="COX1/OXI3 INTRON 1 PROTEIN-RELATED"/>
    <property type="match status" value="1"/>
</dbReference>
<keyword evidence="3" id="KW-1185">Reference proteome</keyword>
<sequence>MYYFKFFISMRIRVSILCSQLRYHSSLATNPLKPITNTELETLVLQQKRQGKFYNLTENVISKPTVLLASCRNLSNNVSINEDSVSKRISIEEISDQLKQNRFNVEECCVKMVPNRLKGESLVLPNLKLKVLIEAIRMVLVIVYDKGFATFAYGGRVGMGRHTAIRYLKTTVQDPTWWFKVGFEHSVFDDKHVSRLSLIVEEKIDDKFLIELIKKFFEFEALRIELGGCCMGRGFPQESSLNSMLVNIYFNGFDKEMQRLRLKIDREEKKVSVDSVGGRVFHKPERVYVVRYLDEILVITSSCSKRHTLELKNEVVKFLEGVLGMEVDKLKTAIHSSVSEKIDFLGMELQAVPPSVLHPRPSEKEIRARKKYNRQKEMKLLELKNARATRRRKLGLKIVEHVFKKVKRGDVFKFDYQIEGEVRDIFRRWGDETVQEFFDSLEDRSEWYRKFTSAEFLNLRHIRSQLPCELVDAYDQFQEQVNKHLTPLKARNALEEVGMRVEEEEKENYAESIVDDLTKLCMKVIAPPELVRKAVKLAGFTNSMGRPRPIKLLICLEDTDIIKWYAGVGRRWLEYFCCCRNFKLVKIIVSYHMRFSCILTLAEKHDSTKLEAIRHYTKDLKIFDMAGGEEVYFPTEREIKMMGDKNLVDPKPVDGALTMAVVRLAVDEPKSYCLAHFCDKKETALYRIRLLQNRINVDPLNMEKWVPGMGAIHESLNRKVLSLCCDHISDLYLGNITLQDIDCTSFVDV</sequence>
<name>A0AA41W066_PAPNU</name>
<dbReference type="PANTHER" id="PTHR33642:SF4">
    <property type="entry name" value="COX1_OXI3 INTRON 1 PROTEIN-RELATED"/>
    <property type="match status" value="1"/>
</dbReference>
<dbReference type="CDD" id="cd01651">
    <property type="entry name" value="RT_G2_intron"/>
    <property type="match status" value="1"/>
</dbReference>
<evidence type="ECO:0000313" key="3">
    <source>
        <dbReference type="Proteomes" id="UP001177140"/>
    </source>
</evidence>
<dbReference type="SUPFAM" id="SSF56672">
    <property type="entry name" value="DNA/RNA polymerases"/>
    <property type="match status" value="1"/>
</dbReference>